<protein>
    <submittedName>
        <fullName evidence="3">DUF3413 domain-containing protein</fullName>
    </submittedName>
</protein>
<keyword evidence="1" id="KW-1133">Transmembrane helix</keyword>
<sequence length="513" mass="58214">MVLEHNLSLVNKVNRLLRWGHWFTFFNILLALAITASYWLAEPLPQTGLGWSYLLLNWFGHTAFLCFLFFTLTIFPISLLFPSQKHVRGLGAVLATLALVVLIFDAYVYRSLGYHIGNTSWLQTIELMKLQVVTNTRNFILIVIVTSAVLLALQLTISNYCWKKMARLQAITAGRPIWVFFVVCFVLSHVVHIWADAQLKLDVVRQDNVLPLTYPATAKSFLARYQLLDRQQRQSSQLEPLDSLDRLTPVQTSAYCDAEQNIQPLTILITSPLTASQQQWVAQQGLRTLTPHFAPTEPAEALFHLLHGQFTDSDSYNSLLQTPPLWLQQSQQRIGLQQAQSLTDIQLPWLADFDLPSAPIQIIFEHAIQQNWQQYANQSPLIVFELTSQHRQFTLAPAAAWYRWPALRQQQQFSASMHLDILPTILAAAGCQASPSLVGDSLLQPRNIPKIAISQHEIYSFYKDKLVIIREDHSFGVWSAGTLLPLNEPFDMPMLVDALQRLPKASSTPLPND</sequence>
<organism evidence="3 4">
    <name type="scientific">Alkalimonas collagenimarina</name>
    <dbReference type="NCBI Taxonomy" id="400390"/>
    <lineage>
        <taxon>Bacteria</taxon>
        <taxon>Pseudomonadati</taxon>
        <taxon>Pseudomonadota</taxon>
        <taxon>Gammaproteobacteria</taxon>
        <taxon>Alkalimonas</taxon>
    </lineage>
</organism>
<evidence type="ECO:0000259" key="2">
    <source>
        <dbReference type="Pfam" id="PF11893"/>
    </source>
</evidence>
<dbReference type="InterPro" id="IPR017850">
    <property type="entry name" value="Alkaline_phosphatase_core_sf"/>
</dbReference>
<evidence type="ECO:0000313" key="3">
    <source>
        <dbReference type="EMBL" id="MDP4536729.1"/>
    </source>
</evidence>
<feature type="transmembrane region" description="Helical" evidence="1">
    <location>
        <begin position="89"/>
        <end position="109"/>
    </location>
</feature>
<feature type="transmembrane region" description="Helical" evidence="1">
    <location>
        <begin position="177"/>
        <end position="195"/>
    </location>
</feature>
<dbReference type="RefSeq" id="WP_305893993.1">
    <property type="nucleotide sequence ID" value="NZ_JAUZVZ010000014.1"/>
</dbReference>
<comment type="caution">
    <text evidence="3">The sequence shown here is derived from an EMBL/GenBank/DDBJ whole genome shotgun (WGS) entry which is preliminary data.</text>
</comment>
<feature type="domain" description="Inner membrane protein YejM N-terminal" evidence="2">
    <location>
        <begin position="11"/>
        <end position="237"/>
    </location>
</feature>
<dbReference type="Proteomes" id="UP001231616">
    <property type="component" value="Unassembled WGS sequence"/>
</dbReference>
<keyword evidence="1" id="KW-0472">Membrane</keyword>
<dbReference type="Pfam" id="PF11893">
    <property type="entry name" value="DUF3413"/>
    <property type="match status" value="1"/>
</dbReference>
<feature type="transmembrane region" description="Helical" evidence="1">
    <location>
        <begin position="21"/>
        <end position="41"/>
    </location>
</feature>
<reference evidence="3 4" key="1">
    <citation type="submission" date="2023-08" db="EMBL/GenBank/DDBJ databases">
        <authorList>
            <person name="Joshi A."/>
            <person name="Thite S."/>
        </authorList>
    </citation>
    <scope>NUCLEOTIDE SEQUENCE [LARGE SCALE GENOMIC DNA]</scope>
    <source>
        <strain evidence="3 4">AC40</strain>
    </source>
</reference>
<keyword evidence="4" id="KW-1185">Reference proteome</keyword>
<feature type="transmembrane region" description="Helical" evidence="1">
    <location>
        <begin position="61"/>
        <end position="82"/>
    </location>
</feature>
<evidence type="ECO:0000313" key="4">
    <source>
        <dbReference type="Proteomes" id="UP001231616"/>
    </source>
</evidence>
<proteinExistence type="predicted"/>
<keyword evidence="1" id="KW-0812">Transmembrane</keyword>
<dbReference type="EMBL" id="JAUZVZ010000014">
    <property type="protein sequence ID" value="MDP4536729.1"/>
    <property type="molecule type" value="Genomic_DNA"/>
</dbReference>
<gene>
    <name evidence="3" type="ORF">Q3O60_11050</name>
</gene>
<name>A0ABT9H088_9GAMM</name>
<feature type="transmembrane region" description="Helical" evidence="1">
    <location>
        <begin position="139"/>
        <end position="157"/>
    </location>
</feature>
<evidence type="ECO:0000256" key="1">
    <source>
        <dbReference type="SAM" id="Phobius"/>
    </source>
</evidence>
<dbReference type="InterPro" id="IPR024588">
    <property type="entry name" value="YejM_N"/>
</dbReference>
<dbReference type="SUPFAM" id="SSF53649">
    <property type="entry name" value="Alkaline phosphatase-like"/>
    <property type="match status" value="1"/>
</dbReference>
<accession>A0ABT9H088</accession>